<accession>A0ABR7IWK0</accession>
<reference evidence="2 3" key="1">
    <citation type="submission" date="2020-08" db="EMBL/GenBank/DDBJ databases">
        <title>Description of novel Flavobacterium F-408 isolate.</title>
        <authorList>
            <person name="Saticioglu I.B."/>
            <person name="Duman M."/>
            <person name="Altun S."/>
        </authorList>
    </citation>
    <scope>NUCLEOTIDE SEQUENCE [LARGE SCALE GENOMIC DNA]</scope>
    <source>
        <strain evidence="2 3">F-408</strain>
    </source>
</reference>
<dbReference type="Proteomes" id="UP000605990">
    <property type="component" value="Unassembled WGS sequence"/>
</dbReference>
<dbReference type="PROSITE" id="PS51819">
    <property type="entry name" value="VOC"/>
    <property type="match status" value="1"/>
</dbReference>
<keyword evidence="3" id="KW-1185">Reference proteome</keyword>
<dbReference type="CDD" id="cd06587">
    <property type="entry name" value="VOC"/>
    <property type="match status" value="1"/>
</dbReference>
<dbReference type="InterPro" id="IPR058998">
    <property type="entry name" value="YycE-like_N"/>
</dbReference>
<dbReference type="Pfam" id="PF22659">
    <property type="entry name" value="YycE-like_C"/>
    <property type="match status" value="1"/>
</dbReference>
<dbReference type="InterPro" id="IPR058997">
    <property type="entry name" value="YycE-like_C"/>
</dbReference>
<feature type="domain" description="VOC" evidence="1">
    <location>
        <begin position="1"/>
        <end position="122"/>
    </location>
</feature>
<name>A0ABR7IWK0_9FLAO</name>
<dbReference type="SUPFAM" id="SSF54593">
    <property type="entry name" value="Glyoxalase/Bleomycin resistance protein/Dihydroxybiphenyl dioxygenase"/>
    <property type="match status" value="1"/>
</dbReference>
<protein>
    <submittedName>
        <fullName evidence="2">VOC family protein</fullName>
    </submittedName>
</protein>
<evidence type="ECO:0000313" key="2">
    <source>
        <dbReference type="EMBL" id="MBC5834145.1"/>
    </source>
</evidence>
<dbReference type="RefSeq" id="WP_166125355.1">
    <property type="nucleotide sequence ID" value="NZ_JAANOQ010000001.1"/>
</dbReference>
<sequence length="125" mass="14719">MKFRFARHTNDLDKLKLFYTTILGFEVLGSFENHNNYDGIFLGKQILDWHLEFTQTDEIVAFNFNEDDILVFYPETIVEYNVLIENISKNNINFIASKNPYWNTNGKMILDPDGYRIVISNLKAK</sequence>
<gene>
    <name evidence="2" type="ORF">H8R27_04530</name>
</gene>
<comment type="caution">
    <text evidence="2">The sequence shown here is derived from an EMBL/GenBank/DDBJ whole genome shotgun (WGS) entry which is preliminary data.</text>
</comment>
<evidence type="ECO:0000313" key="3">
    <source>
        <dbReference type="Proteomes" id="UP000605990"/>
    </source>
</evidence>
<dbReference type="InterPro" id="IPR037523">
    <property type="entry name" value="VOC_core"/>
</dbReference>
<proteinExistence type="predicted"/>
<evidence type="ECO:0000259" key="1">
    <source>
        <dbReference type="PROSITE" id="PS51819"/>
    </source>
</evidence>
<dbReference type="InterPro" id="IPR029068">
    <property type="entry name" value="Glyas_Bleomycin-R_OHBP_Dase"/>
</dbReference>
<organism evidence="2 3">
    <name type="scientific">Flavobacterium bernardetii</name>
    <dbReference type="NCBI Taxonomy" id="2813823"/>
    <lineage>
        <taxon>Bacteria</taxon>
        <taxon>Pseudomonadati</taxon>
        <taxon>Bacteroidota</taxon>
        <taxon>Flavobacteriia</taxon>
        <taxon>Flavobacteriales</taxon>
        <taxon>Flavobacteriaceae</taxon>
        <taxon>Flavobacterium</taxon>
    </lineage>
</organism>
<dbReference type="EMBL" id="JACRUN010000001">
    <property type="protein sequence ID" value="MBC5834145.1"/>
    <property type="molecule type" value="Genomic_DNA"/>
</dbReference>
<dbReference type="Gene3D" id="3.10.180.10">
    <property type="entry name" value="2,3-Dihydroxybiphenyl 1,2-Dioxygenase, domain 1"/>
    <property type="match status" value="1"/>
</dbReference>
<dbReference type="Pfam" id="PF22658">
    <property type="entry name" value="YycE-like_N"/>
    <property type="match status" value="1"/>
</dbReference>